<dbReference type="PANTHER" id="PTHR44042">
    <property type="entry name" value="DUPLICATED HOMEODOMAIN-LIKE SUPERFAMILY PROTEIN-RELATED"/>
    <property type="match status" value="1"/>
</dbReference>
<dbReference type="CDD" id="cd00167">
    <property type="entry name" value="SANT"/>
    <property type="match status" value="1"/>
</dbReference>
<protein>
    <submittedName>
        <fullName evidence="3">Myb-like protein J</fullName>
    </submittedName>
</protein>
<dbReference type="PANTHER" id="PTHR44042:SF67">
    <property type="entry name" value="MYB-LIKE PROTEIN I"/>
    <property type="match status" value="1"/>
</dbReference>
<evidence type="ECO:0000256" key="1">
    <source>
        <dbReference type="SAM" id="MobiDB-lite"/>
    </source>
</evidence>
<evidence type="ECO:0000259" key="2">
    <source>
        <dbReference type="PROSITE" id="PS51294"/>
    </source>
</evidence>
<feature type="compositionally biased region" description="Low complexity" evidence="1">
    <location>
        <begin position="139"/>
        <end position="150"/>
    </location>
</feature>
<feature type="domain" description="HTH myb-type" evidence="2">
    <location>
        <begin position="324"/>
        <end position="371"/>
    </location>
</feature>
<evidence type="ECO:0000313" key="4">
    <source>
        <dbReference type="Proteomes" id="UP000324585"/>
    </source>
</evidence>
<dbReference type="SUPFAM" id="SSF46689">
    <property type="entry name" value="Homeodomain-like"/>
    <property type="match status" value="1"/>
</dbReference>
<dbReference type="Pfam" id="PF00249">
    <property type="entry name" value="Myb_DNA-binding"/>
    <property type="match status" value="1"/>
</dbReference>
<proteinExistence type="predicted"/>
<dbReference type="InterPro" id="IPR017930">
    <property type="entry name" value="Myb_dom"/>
</dbReference>
<comment type="caution">
    <text evidence="3">The sequence shown here is derived from an EMBL/GenBank/DDBJ whole genome shotgun (WGS) entry which is preliminary data.</text>
</comment>
<evidence type="ECO:0000313" key="3">
    <source>
        <dbReference type="EMBL" id="KAA8498033.1"/>
    </source>
</evidence>
<dbReference type="OrthoDB" id="118550at2759"/>
<dbReference type="EMBL" id="VRMN01000001">
    <property type="protein sequence ID" value="KAA8498033.1"/>
    <property type="molecule type" value="Genomic_DNA"/>
</dbReference>
<reference evidence="4" key="1">
    <citation type="journal article" date="2019" name="Nat. Commun.">
        <title>Expansion of phycobilisome linker gene families in mesophilic red algae.</title>
        <authorList>
            <person name="Lee J."/>
            <person name="Kim D."/>
            <person name="Bhattacharya D."/>
            <person name="Yoon H.S."/>
        </authorList>
    </citation>
    <scope>NUCLEOTIDE SEQUENCE [LARGE SCALE GENOMIC DNA]</scope>
    <source>
        <strain evidence="4">CCMP 1328</strain>
    </source>
</reference>
<dbReference type="Gene3D" id="1.10.10.60">
    <property type="entry name" value="Homeodomain-like"/>
    <property type="match status" value="1"/>
</dbReference>
<dbReference type="InterPro" id="IPR009057">
    <property type="entry name" value="Homeodomain-like_sf"/>
</dbReference>
<feature type="region of interest" description="Disordered" evidence="1">
    <location>
        <begin position="106"/>
        <end position="255"/>
    </location>
</feature>
<feature type="compositionally biased region" description="Polar residues" evidence="1">
    <location>
        <begin position="216"/>
        <end position="230"/>
    </location>
</feature>
<keyword evidence="4" id="KW-1185">Reference proteome</keyword>
<dbReference type="SMART" id="SM00717">
    <property type="entry name" value="SANT"/>
    <property type="match status" value="1"/>
</dbReference>
<name>A0A5J4Z580_PORPP</name>
<organism evidence="3 4">
    <name type="scientific">Porphyridium purpureum</name>
    <name type="common">Red alga</name>
    <name type="synonym">Porphyridium cruentum</name>
    <dbReference type="NCBI Taxonomy" id="35688"/>
    <lineage>
        <taxon>Eukaryota</taxon>
        <taxon>Rhodophyta</taxon>
        <taxon>Bangiophyceae</taxon>
        <taxon>Porphyridiales</taxon>
        <taxon>Porphyridiaceae</taxon>
        <taxon>Porphyridium</taxon>
    </lineage>
</organism>
<feature type="region of interest" description="Disordered" evidence="1">
    <location>
        <begin position="1"/>
        <end position="48"/>
    </location>
</feature>
<accession>A0A5J4Z580</accession>
<dbReference type="PROSITE" id="PS51294">
    <property type="entry name" value="HTH_MYB"/>
    <property type="match status" value="1"/>
</dbReference>
<feature type="compositionally biased region" description="Low complexity" evidence="1">
    <location>
        <begin position="7"/>
        <end position="31"/>
    </location>
</feature>
<dbReference type="InterPro" id="IPR001005">
    <property type="entry name" value="SANT/Myb"/>
</dbReference>
<feature type="compositionally biased region" description="Low complexity" evidence="1">
    <location>
        <begin position="118"/>
        <end position="131"/>
    </location>
</feature>
<dbReference type="AlphaFoldDB" id="A0A5J4Z580"/>
<gene>
    <name evidence="3" type="ORF">FVE85_5618</name>
</gene>
<dbReference type="Proteomes" id="UP000324585">
    <property type="component" value="Unassembled WGS sequence"/>
</dbReference>
<sequence length="549" mass="57406">MTNSKSPARAGARPGKAPVATALPAASAQLQNQARDRSCGPGKSPARAVSSSSIHVSCDVLRTVQQQQLIRIAELELSLSINVAELKKLRELVARAEGTATIEPNLSAVLNDPKESDLASATPADAPSTPSRVVPGGTSTSVPSNSSISSGQTTEQDAESTLLPPSLSPPQHQDARMATATTATSRLSPVRKNKRSAPAGVVPLKLGATGERAESMRNSNGSHTPLNNPATPERNTKAAAPTKSLVSSDGGASPLPIMSPVSHTSRELSPKNTGLAGPTAAMAVPASPAYSSVASTASSRPYKRMKKGGSAASSGTAEGQTRYWNRAEHERFLLGLQVHGLKSYTAIAATVGTRTAQQVRTHAQKYEMKLEREAQRRGLKSESLALRYPTLSLSEACGTARPAVLARAASHLQLHDAPEQGVSPASIPLTHTARTSSTGIYGPATLDDCARSPVTGSALPPVLENPELAGSHVPGICHDSVNTDYDFILMSRDDPGDLLIMEEDDDENAGSVLGSCDLVTSAEYEAEPPLSVPYVLENPDFNSLFVAQY</sequence>